<dbReference type="AlphaFoldDB" id="A0A225W8C2"/>
<dbReference type="EMBL" id="NBNE01001490">
    <property type="protein sequence ID" value="OWZ13815.1"/>
    <property type="molecule type" value="Genomic_DNA"/>
</dbReference>
<proteinExistence type="predicted"/>
<organism evidence="2 3">
    <name type="scientific">Phytophthora megakarya</name>
    <dbReference type="NCBI Taxonomy" id="4795"/>
    <lineage>
        <taxon>Eukaryota</taxon>
        <taxon>Sar</taxon>
        <taxon>Stramenopiles</taxon>
        <taxon>Oomycota</taxon>
        <taxon>Peronosporomycetes</taxon>
        <taxon>Peronosporales</taxon>
        <taxon>Peronosporaceae</taxon>
        <taxon>Phytophthora</taxon>
    </lineage>
</organism>
<evidence type="ECO:0000256" key="1">
    <source>
        <dbReference type="SAM" id="MobiDB-lite"/>
    </source>
</evidence>
<keyword evidence="3" id="KW-1185">Reference proteome</keyword>
<evidence type="ECO:0000313" key="2">
    <source>
        <dbReference type="EMBL" id="OWZ13815.1"/>
    </source>
</evidence>
<name>A0A225W8C2_9STRA</name>
<reference evidence="3" key="1">
    <citation type="submission" date="2017-03" db="EMBL/GenBank/DDBJ databases">
        <title>Phytopthora megakarya and P. palmivora, two closely related causual agents of cacao black pod achieved similar genome size and gene model numbers by different mechanisms.</title>
        <authorList>
            <person name="Ali S."/>
            <person name="Shao J."/>
            <person name="Larry D.J."/>
            <person name="Kronmiller B."/>
            <person name="Shen D."/>
            <person name="Strem M.D."/>
            <person name="Melnick R.L."/>
            <person name="Guiltinan M.J."/>
            <person name="Tyler B.M."/>
            <person name="Meinhardt L.W."/>
            <person name="Bailey B.A."/>
        </authorList>
    </citation>
    <scope>NUCLEOTIDE SEQUENCE [LARGE SCALE GENOMIC DNA]</scope>
    <source>
        <strain evidence="3">zdho120</strain>
    </source>
</reference>
<sequence length="174" mass="19632">MDLNKDSVTFTRETPRKNPRRQDLEVMTFLAIGTTRFREMVSVEVIDVTRIMADVVIILKICHASHLPKPKKSANNLTQIQATATMLMMPSMDITTMASMMAARYTDDESAGGEYSVEEGNFAAAPNESERRQEAEGIYARSDNKLTKNKVPRGFNRDNRFQGQFNRNGGPPRK</sequence>
<accession>A0A225W8C2</accession>
<gene>
    <name evidence="2" type="ORF">PHMEG_00012801</name>
</gene>
<comment type="caution">
    <text evidence="2">The sequence shown here is derived from an EMBL/GenBank/DDBJ whole genome shotgun (WGS) entry which is preliminary data.</text>
</comment>
<evidence type="ECO:0000313" key="3">
    <source>
        <dbReference type="Proteomes" id="UP000198211"/>
    </source>
</evidence>
<dbReference type="Proteomes" id="UP000198211">
    <property type="component" value="Unassembled WGS sequence"/>
</dbReference>
<protein>
    <submittedName>
        <fullName evidence="2">Uncharacterized protein</fullName>
    </submittedName>
</protein>
<feature type="region of interest" description="Disordered" evidence="1">
    <location>
        <begin position="121"/>
        <end position="174"/>
    </location>
</feature>